<evidence type="ECO:0000313" key="4">
    <source>
        <dbReference type="Proteomes" id="UP000001699"/>
    </source>
</evidence>
<feature type="compositionally biased region" description="Basic and acidic residues" evidence="1">
    <location>
        <begin position="1"/>
        <end position="10"/>
    </location>
</feature>
<dbReference type="Proteomes" id="UP000001699">
    <property type="component" value="Unassembled WGS sequence"/>
</dbReference>
<dbReference type="AlphaFoldDB" id="B0YE42"/>
<dbReference type="HOGENOM" id="CLU_1395998_0_0_1"/>
<proteinExistence type="predicted"/>
<organism evidence="3 4">
    <name type="scientific">Aspergillus fumigatus (strain CBS 144.89 / FGSC A1163 / CEA10)</name>
    <name type="common">Neosartorya fumigata</name>
    <dbReference type="NCBI Taxonomy" id="451804"/>
    <lineage>
        <taxon>Eukaryota</taxon>
        <taxon>Fungi</taxon>
        <taxon>Dikarya</taxon>
        <taxon>Ascomycota</taxon>
        <taxon>Pezizomycotina</taxon>
        <taxon>Eurotiomycetes</taxon>
        <taxon>Eurotiomycetidae</taxon>
        <taxon>Eurotiales</taxon>
        <taxon>Aspergillaceae</taxon>
        <taxon>Aspergillus</taxon>
        <taxon>Aspergillus subgen. Fumigati</taxon>
    </lineage>
</organism>
<keyword evidence="2" id="KW-0472">Membrane</keyword>
<dbReference type="VEuPathDB" id="FungiDB:AFUB_097770"/>
<reference evidence="3 4" key="1">
    <citation type="journal article" date="2008" name="PLoS Genet.">
        <title>Genomic islands in the pathogenic filamentous fungus Aspergillus fumigatus.</title>
        <authorList>
            <person name="Fedorova N.D."/>
            <person name="Khaldi N."/>
            <person name="Joardar V.S."/>
            <person name="Maiti R."/>
            <person name="Amedeo P."/>
            <person name="Anderson M.J."/>
            <person name="Crabtree J."/>
            <person name="Silva J.C."/>
            <person name="Badger J.H."/>
            <person name="Albarraq A."/>
            <person name="Angiuoli S."/>
            <person name="Bussey H."/>
            <person name="Bowyer P."/>
            <person name="Cotty P.J."/>
            <person name="Dyer P.S."/>
            <person name="Egan A."/>
            <person name="Galens K."/>
            <person name="Fraser-Liggett C.M."/>
            <person name="Haas B.J."/>
            <person name="Inman J.M."/>
            <person name="Kent R."/>
            <person name="Lemieux S."/>
            <person name="Malavazi I."/>
            <person name="Orvis J."/>
            <person name="Roemer T."/>
            <person name="Ronning C.M."/>
            <person name="Sundaram J.P."/>
            <person name="Sutton G."/>
            <person name="Turner G."/>
            <person name="Venter J.C."/>
            <person name="White O.R."/>
            <person name="Whitty B.R."/>
            <person name="Youngman P."/>
            <person name="Wolfe K.H."/>
            <person name="Goldman G.H."/>
            <person name="Wortman J.R."/>
            <person name="Jiang B."/>
            <person name="Denning D.W."/>
            <person name="Nierman W.C."/>
        </authorList>
    </citation>
    <scope>NUCLEOTIDE SEQUENCE [LARGE SCALE GENOMIC DNA]</scope>
    <source>
        <strain evidence="4">CBS 144.89 / FGSC A1163 / CEA10</strain>
    </source>
</reference>
<dbReference type="EMBL" id="DS499602">
    <property type="protein sequence ID" value="EDP47926.1"/>
    <property type="molecule type" value="Genomic_DNA"/>
</dbReference>
<gene>
    <name evidence="3" type="ORF">AFUB_097770</name>
</gene>
<dbReference type="OrthoDB" id="3254104at2759"/>
<evidence type="ECO:0000256" key="2">
    <source>
        <dbReference type="SAM" id="Phobius"/>
    </source>
</evidence>
<evidence type="ECO:0000313" key="3">
    <source>
        <dbReference type="EMBL" id="EDP47926.1"/>
    </source>
</evidence>
<dbReference type="PhylomeDB" id="B0YE42"/>
<protein>
    <submittedName>
        <fullName evidence="3">Uncharacterized protein</fullName>
    </submittedName>
</protein>
<name>B0YE42_ASPFC</name>
<keyword evidence="2" id="KW-0812">Transmembrane</keyword>
<feature type="transmembrane region" description="Helical" evidence="2">
    <location>
        <begin position="104"/>
        <end position="124"/>
    </location>
</feature>
<evidence type="ECO:0000256" key="1">
    <source>
        <dbReference type="SAM" id="MobiDB-lite"/>
    </source>
</evidence>
<accession>B0YE42</accession>
<feature type="transmembrane region" description="Helical" evidence="2">
    <location>
        <begin position="47"/>
        <end position="67"/>
    </location>
</feature>
<feature type="region of interest" description="Disordered" evidence="1">
    <location>
        <begin position="1"/>
        <end position="21"/>
    </location>
</feature>
<keyword evidence="2" id="KW-1133">Transmembrane helix</keyword>
<sequence>MDSVKQHADKTPLPPDSTELGLARSDTSLTIETEYVRMLLELQDIHWLYNFMASLAAWMLLAGYLVIPGTFTSLQKSDTITNKVAQNEAEKAVLKTIQNPPLVAIAWVLLSIGVATMSFLFYRWRRNYLWLISRLFMGKQSNAPQYGSRPVDNAHQYLHSEEQMLVDHGSPYSRSQRTTCRFICWANGRLQILET</sequence>
<keyword evidence="4" id="KW-1185">Reference proteome</keyword>